<dbReference type="RefSeq" id="WP_340196039.1">
    <property type="nucleotide sequence ID" value="NZ_JBBKAP010000018.1"/>
</dbReference>
<dbReference type="InterPro" id="IPR045773">
    <property type="entry name" value="DUF6226"/>
</dbReference>
<feature type="region of interest" description="Disordered" evidence="1">
    <location>
        <begin position="167"/>
        <end position="210"/>
    </location>
</feature>
<dbReference type="EMBL" id="JBBLYY010000047">
    <property type="protein sequence ID" value="MEK0171666.1"/>
    <property type="molecule type" value="Genomic_DNA"/>
</dbReference>
<accession>A0ABU8YBI6</accession>
<organism evidence="2 3">
    <name type="scientific">Curtobacterium citreum</name>
    <dbReference type="NCBI Taxonomy" id="2036"/>
    <lineage>
        <taxon>Bacteria</taxon>
        <taxon>Bacillati</taxon>
        <taxon>Actinomycetota</taxon>
        <taxon>Actinomycetes</taxon>
        <taxon>Micrococcales</taxon>
        <taxon>Microbacteriaceae</taxon>
        <taxon>Curtobacterium</taxon>
    </lineage>
</organism>
<dbReference type="Pfam" id="PF19736">
    <property type="entry name" value="DUF6226"/>
    <property type="match status" value="1"/>
</dbReference>
<dbReference type="Proteomes" id="UP001370299">
    <property type="component" value="Unassembled WGS sequence"/>
</dbReference>
<evidence type="ECO:0000313" key="2">
    <source>
        <dbReference type="EMBL" id="MEK0171666.1"/>
    </source>
</evidence>
<name>A0ABU8YBI6_9MICO</name>
<evidence type="ECO:0000256" key="1">
    <source>
        <dbReference type="SAM" id="MobiDB-lite"/>
    </source>
</evidence>
<proteinExistence type="predicted"/>
<reference evidence="2 3" key="1">
    <citation type="submission" date="2024-03" db="EMBL/GenBank/DDBJ databases">
        <title>Whole genomes of four grape xylem sap localized bacterial endophytes.</title>
        <authorList>
            <person name="Kumar G."/>
            <person name="Savka M.A."/>
        </authorList>
    </citation>
    <scope>NUCLEOTIDE SEQUENCE [LARGE SCALE GENOMIC DNA]</scope>
    <source>
        <strain evidence="2 3">RIT_GXS8</strain>
    </source>
</reference>
<gene>
    <name evidence="2" type="ORF">WMN62_09310</name>
</gene>
<protein>
    <submittedName>
        <fullName evidence="2">DUF6226 family protein</fullName>
    </submittedName>
</protein>
<comment type="caution">
    <text evidence="2">The sequence shown here is derived from an EMBL/GenBank/DDBJ whole genome shotgun (WGS) entry which is preliminary data.</text>
</comment>
<keyword evidence="3" id="KW-1185">Reference proteome</keyword>
<evidence type="ECO:0000313" key="3">
    <source>
        <dbReference type="Proteomes" id="UP001370299"/>
    </source>
</evidence>
<sequence>MVATLSDVLRAVESAWAARPERGVSWPAPHPDRAPLDEEYSRVTDPERYLVVGARVQAWVEALTGLGLARRAEGPEGALRLVPVVDGALVLDVDVRSMDGVPGMVVDLLVGDPAVVVGSQPGCGCDACDDGSESLLEAVDEMFVGILGGGFVLIDSKRSTIIATADGWSASGDTGDTGGSDRRSASRRATSGSAHPGRRGLVASLTTRTG</sequence>